<evidence type="ECO:0000259" key="4">
    <source>
        <dbReference type="Pfam" id="PF09084"/>
    </source>
</evidence>
<dbReference type="Pfam" id="PF09084">
    <property type="entry name" value="NMT1"/>
    <property type="match status" value="1"/>
</dbReference>
<evidence type="ECO:0000313" key="5">
    <source>
        <dbReference type="EMBL" id="TCL34286.1"/>
    </source>
</evidence>
<dbReference type="RefSeq" id="WP_131298845.1">
    <property type="nucleotide sequence ID" value="NZ_JBHLST010000047.1"/>
</dbReference>
<keyword evidence="3" id="KW-0732">Signal</keyword>
<gene>
    <name evidence="5" type="ORF">EV691_102270</name>
</gene>
<evidence type="ECO:0000256" key="1">
    <source>
        <dbReference type="ARBA" id="ARBA00004418"/>
    </source>
</evidence>
<evidence type="ECO:0000256" key="2">
    <source>
        <dbReference type="ARBA" id="ARBA00010742"/>
    </source>
</evidence>
<evidence type="ECO:0000256" key="3">
    <source>
        <dbReference type="ARBA" id="ARBA00022729"/>
    </source>
</evidence>
<comment type="subcellular location">
    <subcellularLocation>
        <location evidence="1">Periplasm</location>
    </subcellularLocation>
</comment>
<name>A0A4R1PU43_9GAMM</name>
<dbReference type="Proteomes" id="UP000295169">
    <property type="component" value="Unassembled WGS sequence"/>
</dbReference>
<dbReference type="PANTHER" id="PTHR30024">
    <property type="entry name" value="ALIPHATIC SULFONATES-BINDING PROTEIN-RELATED"/>
    <property type="match status" value="1"/>
</dbReference>
<dbReference type="Gene3D" id="3.40.190.10">
    <property type="entry name" value="Periplasmic binding protein-like II"/>
    <property type="match status" value="2"/>
</dbReference>
<dbReference type="PANTHER" id="PTHR30024:SF47">
    <property type="entry name" value="TAURINE-BINDING PERIPLASMIC PROTEIN"/>
    <property type="match status" value="1"/>
</dbReference>
<dbReference type="GO" id="GO:0042597">
    <property type="term" value="C:periplasmic space"/>
    <property type="evidence" value="ECO:0007669"/>
    <property type="project" value="UniProtKB-SubCell"/>
</dbReference>
<dbReference type="AlphaFoldDB" id="A0A4R1PU43"/>
<feature type="domain" description="SsuA/THI5-like" evidence="4">
    <location>
        <begin position="31"/>
        <end position="187"/>
    </location>
</feature>
<sequence length="309" mass="33617">MRILLLALIPLALLACKMEPDTIRIGGNRWPGYAPLYLADELQWLEPAGLRLVEYPNASGVLRGFRNGLLDAALLTLDEALTLQSSGLDLEILLVTDLSAGADVLYARPPILAPADLRGRRVGVESSALGAFFLSRILDRTGLRPDELSVVSLPIHEQAAALGAGRVDALVSFASQGPTLEALGARRIFDSRELPGEIIDVLVVDRRRVAAGQRRRLKSLWYEALHLWQASPDCAGPALAQRLGLGTQTRQDSLAGLLAGDPALNRQMLADGRLLRSIERLNRYMVEHRLLSRPARPRELLASCGAYGC</sequence>
<dbReference type="PROSITE" id="PS51257">
    <property type="entry name" value="PROKAR_LIPOPROTEIN"/>
    <property type="match status" value="1"/>
</dbReference>
<accession>A0A4R1PU43</accession>
<evidence type="ECO:0000313" key="6">
    <source>
        <dbReference type="Proteomes" id="UP000295169"/>
    </source>
</evidence>
<organism evidence="5 6">
    <name type="scientific">Azotobacter chroococcum</name>
    <dbReference type="NCBI Taxonomy" id="353"/>
    <lineage>
        <taxon>Bacteria</taxon>
        <taxon>Pseudomonadati</taxon>
        <taxon>Pseudomonadota</taxon>
        <taxon>Gammaproteobacteria</taxon>
        <taxon>Pseudomonadales</taxon>
        <taxon>Pseudomonadaceae</taxon>
        <taxon>Azotobacter</taxon>
    </lineage>
</organism>
<dbReference type="SUPFAM" id="SSF53850">
    <property type="entry name" value="Periplasmic binding protein-like II"/>
    <property type="match status" value="1"/>
</dbReference>
<dbReference type="InterPro" id="IPR015168">
    <property type="entry name" value="SsuA/THI5"/>
</dbReference>
<comment type="caution">
    <text evidence="5">The sequence shown here is derived from an EMBL/GenBank/DDBJ whole genome shotgun (WGS) entry which is preliminary data.</text>
</comment>
<protein>
    <submittedName>
        <fullName evidence="5">NitT/TauT family transport system substrate-binding protein</fullName>
    </submittedName>
</protein>
<comment type="similarity">
    <text evidence="2">Belongs to the bacterial solute-binding protein SsuA/TauA family.</text>
</comment>
<proteinExistence type="inferred from homology"/>
<dbReference type="EMBL" id="SMMU01000002">
    <property type="protein sequence ID" value="TCL34286.1"/>
    <property type="molecule type" value="Genomic_DNA"/>
</dbReference>
<reference evidence="5 6" key="1">
    <citation type="submission" date="2019-03" db="EMBL/GenBank/DDBJ databases">
        <title>Genomic Encyclopedia of Type Strains, Phase IV (KMG-IV): sequencing the most valuable type-strain genomes for metagenomic binning, comparative biology and taxonomic classification.</title>
        <authorList>
            <person name="Goeker M."/>
        </authorList>
    </citation>
    <scope>NUCLEOTIDE SEQUENCE [LARGE SCALE GENOMIC DNA]</scope>
    <source>
        <strain evidence="5 6">DSM 2286</strain>
    </source>
</reference>